<dbReference type="Proteomes" id="UP000594261">
    <property type="component" value="Chromosome 11"/>
</dbReference>
<feature type="transmembrane region" description="Helical" evidence="4">
    <location>
        <begin position="149"/>
        <end position="168"/>
    </location>
</feature>
<dbReference type="PANTHER" id="PTHR47932:SF44">
    <property type="entry name" value="MIOREX COMPLEX COMPONENT 1"/>
    <property type="match status" value="1"/>
</dbReference>
<evidence type="ECO:0000256" key="3">
    <source>
        <dbReference type="PROSITE-ProRule" id="PRU00708"/>
    </source>
</evidence>
<dbReference type="Gramene" id="QL11p012709:mrna">
    <property type="protein sequence ID" value="QL11p012709:mrna"/>
    <property type="gene ID" value="QL11p012709"/>
</dbReference>
<keyword evidence="6" id="KW-1185">Reference proteome</keyword>
<keyword evidence="2" id="KW-0677">Repeat</keyword>
<evidence type="ECO:0000313" key="6">
    <source>
        <dbReference type="Proteomes" id="UP000594261"/>
    </source>
</evidence>
<dbReference type="InterPro" id="IPR011990">
    <property type="entry name" value="TPR-like_helical_dom_sf"/>
</dbReference>
<dbReference type="InParanoid" id="A0A7N2MW18"/>
<dbReference type="PROSITE" id="PS51375">
    <property type="entry name" value="PPR"/>
    <property type="match status" value="1"/>
</dbReference>
<feature type="repeat" description="PPR" evidence="3">
    <location>
        <begin position="81"/>
        <end position="115"/>
    </location>
</feature>
<dbReference type="PANTHER" id="PTHR47932">
    <property type="entry name" value="ATPASE EXPRESSION PROTEIN 3"/>
    <property type="match status" value="1"/>
</dbReference>
<evidence type="ECO:0000256" key="4">
    <source>
        <dbReference type="SAM" id="Phobius"/>
    </source>
</evidence>
<evidence type="ECO:0008006" key="7">
    <source>
        <dbReference type="Google" id="ProtNLM"/>
    </source>
</evidence>
<evidence type="ECO:0000256" key="1">
    <source>
        <dbReference type="ARBA" id="ARBA00007626"/>
    </source>
</evidence>
<dbReference type="NCBIfam" id="TIGR00756">
    <property type="entry name" value="PPR"/>
    <property type="match status" value="1"/>
</dbReference>
<evidence type="ECO:0000256" key="2">
    <source>
        <dbReference type="ARBA" id="ARBA00022737"/>
    </source>
</evidence>
<keyword evidence="4" id="KW-0472">Membrane</keyword>
<keyword evidence="4" id="KW-1133">Transmembrane helix</keyword>
<accession>A0A7N2MW18</accession>
<keyword evidence="4" id="KW-0812">Transmembrane</keyword>
<dbReference type="InterPro" id="IPR002885">
    <property type="entry name" value="PPR_rpt"/>
</dbReference>
<proteinExistence type="inferred from homology"/>
<dbReference type="AlphaFoldDB" id="A0A7N2MW18"/>
<dbReference type="EMBL" id="LRBV02000011">
    <property type="status" value="NOT_ANNOTATED_CDS"/>
    <property type="molecule type" value="Genomic_DNA"/>
</dbReference>
<name>A0A7N2MW18_QUELO</name>
<dbReference type="Pfam" id="PF12854">
    <property type="entry name" value="PPR_1"/>
    <property type="match status" value="1"/>
</dbReference>
<evidence type="ECO:0000313" key="5">
    <source>
        <dbReference type="EnsemblPlants" id="QL11p012709:mrna"/>
    </source>
</evidence>
<protein>
    <recommendedName>
        <fullName evidence="7">Pentatricopeptide repeat-containing protein</fullName>
    </recommendedName>
</protein>
<reference evidence="5" key="2">
    <citation type="submission" date="2021-01" db="UniProtKB">
        <authorList>
            <consortium name="EnsemblPlants"/>
        </authorList>
    </citation>
    <scope>IDENTIFICATION</scope>
</reference>
<dbReference type="EnsemblPlants" id="QL11p012709:mrna">
    <property type="protein sequence ID" value="QL11p012709:mrna"/>
    <property type="gene ID" value="QL11p012709"/>
</dbReference>
<dbReference type="Gene3D" id="1.25.40.10">
    <property type="entry name" value="Tetratricopeptide repeat domain"/>
    <property type="match status" value="1"/>
</dbReference>
<sequence length="176" mass="19971">MYVLFEGHGSDVQAALAEWTGHRTLKGLIEEYNFQFLVICYCSGCRKLVGRLAAEGLQPDETLLRAYNALVRSCMPKWSPNDYTYAIVIEAHCRTDDMEEAVHVFQEMEEAGLPLELSLGQNILKGFAPIRGQVWDKKCYKHGKGHLPLLMHMLMLLSFVGSVTRYGALIHRHCKN</sequence>
<comment type="similarity">
    <text evidence="1">Belongs to the PPR family. P subfamily.</text>
</comment>
<reference evidence="5 6" key="1">
    <citation type="journal article" date="2016" name="G3 (Bethesda)">
        <title>First Draft Assembly and Annotation of the Genome of a California Endemic Oak Quercus lobata Nee (Fagaceae).</title>
        <authorList>
            <person name="Sork V.L."/>
            <person name="Fitz-Gibbon S.T."/>
            <person name="Puiu D."/>
            <person name="Crepeau M."/>
            <person name="Gugger P.F."/>
            <person name="Sherman R."/>
            <person name="Stevens K."/>
            <person name="Langley C.H."/>
            <person name="Pellegrini M."/>
            <person name="Salzberg S.L."/>
        </authorList>
    </citation>
    <scope>NUCLEOTIDE SEQUENCE [LARGE SCALE GENOMIC DNA]</scope>
    <source>
        <strain evidence="5 6">cv. SW786</strain>
    </source>
</reference>
<organism evidence="5 6">
    <name type="scientific">Quercus lobata</name>
    <name type="common">Valley oak</name>
    <dbReference type="NCBI Taxonomy" id="97700"/>
    <lineage>
        <taxon>Eukaryota</taxon>
        <taxon>Viridiplantae</taxon>
        <taxon>Streptophyta</taxon>
        <taxon>Embryophyta</taxon>
        <taxon>Tracheophyta</taxon>
        <taxon>Spermatophyta</taxon>
        <taxon>Magnoliopsida</taxon>
        <taxon>eudicotyledons</taxon>
        <taxon>Gunneridae</taxon>
        <taxon>Pentapetalae</taxon>
        <taxon>rosids</taxon>
        <taxon>fabids</taxon>
        <taxon>Fagales</taxon>
        <taxon>Fagaceae</taxon>
        <taxon>Quercus</taxon>
    </lineage>
</organism>